<sequence>MNNLQREGLGIEGHRKHFRQICKLGATDWGVQEHYQLCQQIKAATCQDFLDGTSLICTGMKFRRLQTIEFATGTRPRTPRAKVIEHVHDDVEKEAKLHKSLRLQSPLGSCDPAPLAMPDVSSAPVPLAGVRGGGAGKPRSNSSFCGVLHPSEMFTEALGVRLATGDAIGTLEMTDSDDLLTVEGAGLKDASTKLHPRLRVAPMGWSWATWWCQSVMERAAEAAGCDDVSLLCDGRPLPTLALACHLKYVDNFVDIGYDAGAVRGAVARVMAELQRRGLVVNHEGHVGDSEGEYSILGWSLTSTGRLSASASRLWRARLAVRGLLRCGRASGRDLERVLGRILFVTLARREGLRILESCFRFVQRCYRQEVPLWSQVRQELVAWDGVAPLLWRDLQAQWSPSVGCVDASSWGLGACVADWRVGAVREVGRYSERWRYGRAERLPRRRRARAAELFADGAAACGLGFGADLRDPARQSGGRHAVGSPVERDLLAFPEVPNNCLEHVQWTITGRRFEVSIAHRTIRNSEEGEHDHAHGRYPMGPDKHRIEGGLESPYRGPSESWLSTLVSWGSALHLAVGLIAAQMFSMPVHMLLMALFLIAGATQMDMASALLCGYPRKRPAAALSAQASSPALGRSARGPSSPAAGSPVPPAPSVSRPGSSVQPVPQACTGMLTGPDSWAGQHRRIVADPMRMDCTMRDYINVLFEKGFHQTYANRVIAATARRDPRFAKTGPCDLLFAAQLPYEEVLAMIVNYLSHQRCALEACAIWLLFEINGRPGEIHGLRLQDIVPPTPSASGAHRFLSVTLRAQEVGEVSKTGEFDAPVRLALERQAGLGQGLLAMAAARGSGGAPPWSPLFAVSQPQVANAWRKAARAPGLAKLGACHACQLRHSGPGHDYAAGLRDLEQIRRRGRWKSWSSVRRRDA</sequence>
<comment type="caution">
    <text evidence="2">The sequence shown here is derived from an EMBL/GenBank/DDBJ whole genome shotgun (WGS) entry which is preliminary data.</text>
</comment>
<gene>
    <name evidence="2" type="ORF">PCOR1329_LOCUS47218</name>
</gene>
<feature type="region of interest" description="Disordered" evidence="1">
    <location>
        <begin position="625"/>
        <end position="665"/>
    </location>
</feature>
<accession>A0ABN9UC29</accession>
<dbReference type="InterPro" id="IPR011010">
    <property type="entry name" value="DNA_brk_join_enz"/>
</dbReference>
<dbReference type="SUPFAM" id="SSF56349">
    <property type="entry name" value="DNA breaking-rejoining enzymes"/>
    <property type="match status" value="1"/>
</dbReference>
<evidence type="ECO:0000313" key="2">
    <source>
        <dbReference type="EMBL" id="CAK0856983.1"/>
    </source>
</evidence>
<feature type="non-terminal residue" evidence="2">
    <location>
        <position position="923"/>
    </location>
</feature>
<reference evidence="2" key="1">
    <citation type="submission" date="2023-10" db="EMBL/GenBank/DDBJ databases">
        <authorList>
            <person name="Chen Y."/>
            <person name="Shah S."/>
            <person name="Dougan E. K."/>
            <person name="Thang M."/>
            <person name="Chan C."/>
        </authorList>
    </citation>
    <scope>NUCLEOTIDE SEQUENCE [LARGE SCALE GENOMIC DNA]</scope>
</reference>
<feature type="region of interest" description="Disordered" evidence="1">
    <location>
        <begin position="525"/>
        <end position="552"/>
    </location>
</feature>
<dbReference type="EMBL" id="CAUYUJ010015687">
    <property type="protein sequence ID" value="CAK0856983.1"/>
    <property type="molecule type" value="Genomic_DNA"/>
</dbReference>
<feature type="compositionally biased region" description="Basic and acidic residues" evidence="1">
    <location>
        <begin position="525"/>
        <end position="534"/>
    </location>
</feature>
<organism evidence="2 3">
    <name type="scientific">Prorocentrum cordatum</name>
    <dbReference type="NCBI Taxonomy" id="2364126"/>
    <lineage>
        <taxon>Eukaryota</taxon>
        <taxon>Sar</taxon>
        <taxon>Alveolata</taxon>
        <taxon>Dinophyceae</taxon>
        <taxon>Prorocentrales</taxon>
        <taxon>Prorocentraceae</taxon>
        <taxon>Prorocentrum</taxon>
    </lineage>
</organism>
<name>A0ABN9UC29_9DINO</name>
<dbReference type="Proteomes" id="UP001189429">
    <property type="component" value="Unassembled WGS sequence"/>
</dbReference>
<protein>
    <submittedName>
        <fullName evidence="2">Uncharacterized protein</fullName>
    </submittedName>
</protein>
<feature type="compositionally biased region" description="Low complexity" evidence="1">
    <location>
        <begin position="625"/>
        <end position="646"/>
    </location>
</feature>
<proteinExistence type="predicted"/>
<keyword evidence="3" id="KW-1185">Reference proteome</keyword>
<evidence type="ECO:0000256" key="1">
    <source>
        <dbReference type="SAM" id="MobiDB-lite"/>
    </source>
</evidence>
<evidence type="ECO:0000313" key="3">
    <source>
        <dbReference type="Proteomes" id="UP001189429"/>
    </source>
</evidence>